<feature type="binding site" evidence="4">
    <location>
        <begin position="83"/>
        <end position="84"/>
    </location>
    <ligand>
        <name>FAD</name>
        <dbReference type="ChEBI" id="CHEBI:57692"/>
    </ligand>
</feature>
<dbReference type="RefSeq" id="WP_080956993.1">
    <property type="nucleotide sequence ID" value="NZ_JTEN01000018.1"/>
</dbReference>
<feature type="binding site" evidence="4">
    <location>
        <position position="279"/>
    </location>
    <ligand>
        <name>FAD</name>
        <dbReference type="ChEBI" id="CHEBI:57692"/>
    </ligand>
</feature>
<dbReference type="PROSITE" id="PS51318">
    <property type="entry name" value="TAT"/>
    <property type="match status" value="1"/>
</dbReference>
<accession>A0A0E3EKR0</accession>
<dbReference type="GO" id="GO:0016491">
    <property type="term" value="F:oxidoreductase activity"/>
    <property type="evidence" value="ECO:0007669"/>
    <property type="project" value="UniProtKB-KW"/>
</dbReference>
<reference evidence="6" key="1">
    <citation type="submission" date="2014-02" db="EMBL/GenBank/DDBJ databases">
        <authorList>
            <person name="Wei H.-L."/>
        </authorList>
    </citation>
    <scope>NUCLEOTIDE SEQUENCE</scope>
    <source>
        <strain evidence="6">J5</strain>
    </source>
</reference>
<keyword evidence="3" id="KW-0560">Oxidoreductase</keyword>
<comment type="similarity">
    <text evidence="2">Belongs to the flavin monoamine oxidase family.</text>
</comment>
<feature type="domain" description="Amine oxidase" evidence="5">
    <location>
        <begin position="64"/>
        <end position="477"/>
    </location>
</feature>
<dbReference type="Gene3D" id="3.90.660.10">
    <property type="match status" value="1"/>
</dbReference>
<dbReference type="SUPFAM" id="SSF51905">
    <property type="entry name" value="FAD/NAD(P)-binding domain"/>
    <property type="match status" value="1"/>
</dbReference>
<feature type="binding site" evidence="4">
    <location>
        <position position="454"/>
    </location>
    <ligand>
        <name>FAD</name>
        <dbReference type="ChEBI" id="CHEBI:57692"/>
    </ligand>
</feature>
<evidence type="ECO:0000256" key="3">
    <source>
        <dbReference type="ARBA" id="ARBA00023002"/>
    </source>
</evidence>
<dbReference type="PANTHER" id="PTHR43563:SF1">
    <property type="entry name" value="AMINE OXIDASE [FLAVIN-CONTAINING] B"/>
    <property type="match status" value="1"/>
</dbReference>
<organism evidence="6">
    <name type="scientific">Pseudomonas putida</name>
    <name type="common">Arthrobacter siderocapsulatus</name>
    <dbReference type="NCBI Taxonomy" id="303"/>
    <lineage>
        <taxon>Bacteria</taxon>
        <taxon>Pseudomonadati</taxon>
        <taxon>Pseudomonadota</taxon>
        <taxon>Gammaproteobacteria</taxon>
        <taxon>Pseudomonadales</taxon>
        <taxon>Pseudomonadaceae</taxon>
        <taxon>Pseudomonas</taxon>
    </lineage>
</organism>
<dbReference type="Pfam" id="PF01593">
    <property type="entry name" value="Amino_oxidase"/>
    <property type="match status" value="1"/>
</dbReference>
<dbReference type="EMBL" id="KJ462515">
    <property type="protein sequence ID" value="AIW62976.1"/>
    <property type="molecule type" value="Genomic_DNA"/>
</dbReference>
<sequence length="482" mass="52446">MSDKTKTNEGFSRRSFIGSAAVVTAGVAGLGAIDAASATQKTNRASTVKGGFDYDVVVVGGGFAGATAARECGLQGYRTLLLEARSRLGGRTFTSRFAGQEIEFGGAWVHWLQPHVWAEMQRYGLGVVEDPLTNLDKTLIMYNDGSVESISPDEFGKNIRIAFEKLCHDAWEVFPRPHEPMFTERARELDKSSVLDRIKTLGLSRLQQAQINSYMALYAGETTDKFGLPGVLKLFACGGWNYDAFMDTETHYRIQGGTIGLINAMLADSGAEVRMSVPVTAVEQVNGGVKIKTDDGEIITAGVVVMTVPLNTYKHIGFTPALSKGKQRFIKEGQLSKGAKLYVHVKQNLGRVFAFADEQQPLNWVQTHDYSDELGTILSITIARKETIDVNDRDAVTREVQKMFPGVEVLGTAAYDWTADPFSLGAWAAYGVGQLSRLKDLQAAEGRILFAGAETSNGWHANIDGAVESGLRAGREVKQLLS</sequence>
<evidence type="ECO:0000256" key="1">
    <source>
        <dbReference type="ARBA" id="ARBA00001974"/>
    </source>
</evidence>
<dbReference type="Gene3D" id="1.10.405.10">
    <property type="entry name" value="Guanine Nucleotide Dissociation Inhibitor, domain 1"/>
    <property type="match status" value="1"/>
</dbReference>
<dbReference type="PANTHER" id="PTHR43563">
    <property type="entry name" value="AMINE OXIDASE"/>
    <property type="match status" value="1"/>
</dbReference>
<dbReference type="PRINTS" id="PR00757">
    <property type="entry name" value="AMINEOXDASEF"/>
</dbReference>
<dbReference type="AlphaFoldDB" id="A0A0E3EKR0"/>
<protein>
    <submittedName>
        <fullName evidence="6">NdaA</fullName>
    </submittedName>
</protein>
<dbReference type="InterPro" id="IPR036188">
    <property type="entry name" value="FAD/NAD-bd_sf"/>
</dbReference>
<dbReference type="InterPro" id="IPR050703">
    <property type="entry name" value="Flavin_MAO"/>
</dbReference>
<reference evidence="6" key="2">
    <citation type="journal article" date="2015" name="Appl. Microbiol. Biotechnol.">
        <title>Genome-wide investigation of the genes involved in nicotine metabolism in Pseudomonas putida J5 by Tn5 transposon mutagenesis.</title>
        <authorList>
            <person name="Xia Z."/>
            <person name="Zhang W."/>
            <person name="Lei L."/>
            <person name="Liu X."/>
            <person name="Wei H.L."/>
        </authorList>
    </citation>
    <scope>NUCLEOTIDE SEQUENCE</scope>
    <source>
        <strain evidence="6">J5</strain>
    </source>
</reference>
<dbReference type="Gene3D" id="3.50.50.60">
    <property type="entry name" value="FAD/NAD(P)-binding domain"/>
    <property type="match status" value="1"/>
</dbReference>
<dbReference type="InterPro" id="IPR006311">
    <property type="entry name" value="TAT_signal"/>
</dbReference>
<evidence type="ECO:0000313" key="6">
    <source>
        <dbReference type="EMBL" id="AIW62976.1"/>
    </source>
</evidence>
<comment type="cofactor">
    <cofactor evidence="1">
        <name>FAD</name>
        <dbReference type="ChEBI" id="CHEBI:57692"/>
    </cofactor>
</comment>
<dbReference type="InterPro" id="IPR002937">
    <property type="entry name" value="Amino_oxidase"/>
</dbReference>
<proteinExistence type="inferred from homology"/>
<name>A0A0E3EKR0_PSEPU</name>
<evidence type="ECO:0000256" key="4">
    <source>
        <dbReference type="PIRSR" id="PIRSR601613-1"/>
    </source>
</evidence>
<evidence type="ECO:0000256" key="2">
    <source>
        <dbReference type="ARBA" id="ARBA00005995"/>
    </source>
</evidence>
<gene>
    <name evidence="6" type="primary">ndaA</name>
</gene>
<dbReference type="InterPro" id="IPR001613">
    <property type="entry name" value="Flavin_amine_oxidase"/>
</dbReference>
<evidence type="ECO:0000259" key="5">
    <source>
        <dbReference type="Pfam" id="PF01593"/>
    </source>
</evidence>